<dbReference type="Proteomes" id="UP000191448">
    <property type="component" value="Unassembled WGS sequence"/>
</dbReference>
<evidence type="ECO:0000313" key="2">
    <source>
        <dbReference type="EMBL" id="OPX47181.1"/>
    </source>
</evidence>
<evidence type="ECO:0000256" key="1">
    <source>
        <dbReference type="SAM" id="Phobius"/>
    </source>
</evidence>
<reference evidence="2 3" key="1">
    <citation type="submission" date="2016-02" db="EMBL/GenBank/DDBJ databases">
        <title>Genome sequence of Clostridium thermobutyricum DSM 4928.</title>
        <authorList>
            <person name="Poehlein A."/>
            <person name="Daniel R."/>
        </authorList>
    </citation>
    <scope>NUCLEOTIDE SEQUENCE [LARGE SCALE GENOMIC DNA]</scope>
    <source>
        <strain evidence="2 3">DSM 4928</strain>
    </source>
</reference>
<sequence length="174" mass="20406">MKNFFKNTFVLNILLLILGITWWIIYIYDLNMSTYGLYPIFSYNVHEILSITPLLFISITFIWTLYLIRKSFVEKTIKSNKLFCMIFIILFILQINFIINLNNTLTTTLCTSIDEINVDTMQVIIHTNEDTLTLNCPVMVLDLLKTDGTKYNIMYKSTNHQPNYGVLCSIQYIN</sequence>
<organism evidence="2 3">
    <name type="scientific">Clostridium thermobutyricum DSM 4928</name>
    <dbReference type="NCBI Taxonomy" id="1121339"/>
    <lineage>
        <taxon>Bacteria</taxon>
        <taxon>Bacillati</taxon>
        <taxon>Bacillota</taxon>
        <taxon>Clostridia</taxon>
        <taxon>Eubacteriales</taxon>
        <taxon>Clostridiaceae</taxon>
        <taxon>Clostridium</taxon>
    </lineage>
</organism>
<dbReference type="AlphaFoldDB" id="A0A1V4SV53"/>
<keyword evidence="1" id="KW-0472">Membrane</keyword>
<name>A0A1V4SV53_9CLOT</name>
<keyword evidence="1" id="KW-0812">Transmembrane</keyword>
<proteinExistence type="predicted"/>
<protein>
    <submittedName>
        <fullName evidence="2">Uncharacterized protein</fullName>
    </submittedName>
</protein>
<feature type="transmembrane region" description="Helical" evidence="1">
    <location>
        <begin position="48"/>
        <end position="68"/>
    </location>
</feature>
<gene>
    <name evidence="2" type="ORF">CLTHE_21260</name>
</gene>
<feature type="transmembrane region" description="Helical" evidence="1">
    <location>
        <begin position="9"/>
        <end position="28"/>
    </location>
</feature>
<dbReference type="RefSeq" id="WP_080023371.1">
    <property type="nucleotide sequence ID" value="NZ_LTAY01000055.1"/>
</dbReference>
<dbReference type="EMBL" id="LTAY01000055">
    <property type="protein sequence ID" value="OPX47181.1"/>
    <property type="molecule type" value="Genomic_DNA"/>
</dbReference>
<accession>A0A1V4SV53</accession>
<keyword evidence="1" id="KW-1133">Transmembrane helix</keyword>
<evidence type="ECO:0000313" key="3">
    <source>
        <dbReference type="Proteomes" id="UP000191448"/>
    </source>
</evidence>
<feature type="transmembrane region" description="Helical" evidence="1">
    <location>
        <begin position="80"/>
        <end position="99"/>
    </location>
</feature>
<comment type="caution">
    <text evidence="2">The sequence shown here is derived from an EMBL/GenBank/DDBJ whole genome shotgun (WGS) entry which is preliminary data.</text>
</comment>